<evidence type="ECO:0000256" key="4">
    <source>
        <dbReference type="ARBA" id="ARBA00022833"/>
    </source>
</evidence>
<dbReference type="GO" id="GO:0004222">
    <property type="term" value="F:metalloendopeptidase activity"/>
    <property type="evidence" value="ECO:0007669"/>
    <property type="project" value="InterPro"/>
</dbReference>
<accession>A0A928ZW23</accession>
<dbReference type="EMBL" id="JADEXP010000172">
    <property type="protein sequence ID" value="MBE9068478.1"/>
    <property type="molecule type" value="Genomic_DNA"/>
</dbReference>
<keyword evidence="4 6" id="KW-0862">Zinc</keyword>
<dbReference type="Gene3D" id="3.30.2010.10">
    <property type="entry name" value="Metalloproteases ('zincins'), catalytic domain"/>
    <property type="match status" value="1"/>
</dbReference>
<feature type="transmembrane region" description="Helical" evidence="7">
    <location>
        <begin position="20"/>
        <end position="37"/>
    </location>
</feature>
<comment type="similarity">
    <text evidence="6">Belongs to the peptidase M48 family.</text>
</comment>
<dbReference type="PANTHER" id="PTHR22726:SF1">
    <property type="entry name" value="METALLOENDOPEPTIDASE OMA1, MITOCHONDRIAL"/>
    <property type="match status" value="1"/>
</dbReference>
<evidence type="ECO:0000256" key="2">
    <source>
        <dbReference type="ARBA" id="ARBA00022723"/>
    </source>
</evidence>
<dbReference type="CDD" id="cd07333">
    <property type="entry name" value="M48C_bepA_like"/>
    <property type="match status" value="1"/>
</dbReference>
<evidence type="ECO:0000313" key="10">
    <source>
        <dbReference type="Proteomes" id="UP000615026"/>
    </source>
</evidence>
<evidence type="ECO:0000256" key="7">
    <source>
        <dbReference type="SAM" id="Phobius"/>
    </source>
</evidence>
<dbReference type="Pfam" id="PF01435">
    <property type="entry name" value="Peptidase_M48"/>
    <property type="match status" value="1"/>
</dbReference>
<keyword evidence="1 6" id="KW-0645">Protease</keyword>
<evidence type="ECO:0000313" key="9">
    <source>
        <dbReference type="EMBL" id="MBE9068478.1"/>
    </source>
</evidence>
<keyword evidence="5 6" id="KW-0482">Metalloprotease</keyword>
<keyword evidence="10" id="KW-1185">Reference proteome</keyword>
<comment type="cofactor">
    <cofactor evidence="6">
        <name>Zn(2+)</name>
        <dbReference type="ChEBI" id="CHEBI:29105"/>
    </cofactor>
    <text evidence="6">Binds 1 zinc ion per subunit.</text>
</comment>
<reference evidence="9" key="1">
    <citation type="submission" date="2020-10" db="EMBL/GenBank/DDBJ databases">
        <authorList>
            <person name="Castelo-Branco R."/>
            <person name="Eusebio N."/>
            <person name="Adriana R."/>
            <person name="Vieira A."/>
            <person name="Brugerolle De Fraissinette N."/>
            <person name="Rezende De Castro R."/>
            <person name="Schneider M.P."/>
            <person name="Vasconcelos V."/>
            <person name="Leao P.N."/>
        </authorList>
    </citation>
    <scope>NUCLEOTIDE SEQUENCE</scope>
    <source>
        <strain evidence="9">LEGE 11479</strain>
    </source>
</reference>
<name>A0A928ZW23_LEPEC</name>
<dbReference type="GO" id="GO:0046872">
    <property type="term" value="F:metal ion binding"/>
    <property type="evidence" value="ECO:0007669"/>
    <property type="project" value="UniProtKB-KW"/>
</dbReference>
<protein>
    <submittedName>
        <fullName evidence="9">M48 family metalloprotease</fullName>
    </submittedName>
</protein>
<comment type="caution">
    <text evidence="9">The sequence shown here is derived from an EMBL/GenBank/DDBJ whole genome shotgun (WGS) entry which is preliminary data.</text>
</comment>
<dbReference type="PANTHER" id="PTHR22726">
    <property type="entry name" value="METALLOENDOPEPTIDASE OMA1"/>
    <property type="match status" value="1"/>
</dbReference>
<keyword evidence="3 6" id="KW-0378">Hydrolase</keyword>
<evidence type="ECO:0000256" key="1">
    <source>
        <dbReference type="ARBA" id="ARBA00022670"/>
    </source>
</evidence>
<feature type="domain" description="Peptidase M48" evidence="8">
    <location>
        <begin position="91"/>
        <end position="260"/>
    </location>
</feature>
<dbReference type="InterPro" id="IPR051156">
    <property type="entry name" value="Mito/Outer_Membr_Metalloprot"/>
</dbReference>
<keyword evidence="2" id="KW-0479">Metal-binding</keyword>
<proteinExistence type="inferred from homology"/>
<evidence type="ECO:0000259" key="8">
    <source>
        <dbReference type="Pfam" id="PF01435"/>
    </source>
</evidence>
<dbReference type="InterPro" id="IPR001915">
    <property type="entry name" value="Peptidase_M48"/>
</dbReference>
<dbReference type="GO" id="GO:0051603">
    <property type="term" value="P:proteolysis involved in protein catabolic process"/>
    <property type="evidence" value="ECO:0007669"/>
    <property type="project" value="TreeGrafter"/>
</dbReference>
<evidence type="ECO:0000256" key="3">
    <source>
        <dbReference type="ARBA" id="ARBA00022801"/>
    </source>
</evidence>
<keyword evidence="7" id="KW-0812">Transmembrane</keyword>
<dbReference type="Proteomes" id="UP000615026">
    <property type="component" value="Unassembled WGS sequence"/>
</dbReference>
<evidence type="ECO:0000256" key="5">
    <source>
        <dbReference type="ARBA" id="ARBA00023049"/>
    </source>
</evidence>
<keyword evidence="7" id="KW-0472">Membrane</keyword>
<evidence type="ECO:0000256" key="6">
    <source>
        <dbReference type="RuleBase" id="RU003983"/>
    </source>
</evidence>
<dbReference type="GO" id="GO:0016020">
    <property type="term" value="C:membrane"/>
    <property type="evidence" value="ECO:0007669"/>
    <property type="project" value="TreeGrafter"/>
</dbReference>
<gene>
    <name evidence="9" type="ORF">IQ260_17650</name>
</gene>
<dbReference type="RefSeq" id="WP_193994424.1">
    <property type="nucleotide sequence ID" value="NZ_JADEXP010000172.1"/>
</dbReference>
<dbReference type="AlphaFoldDB" id="A0A928ZW23"/>
<sequence length="286" mass="30951">MFNVVPNVVLRWGNRWQRRLAYGAMAFLMTLSLGAMLPKPATAGLFDIILPTIQVFQITNMSDRQEVNLGGQVNQQLLSQSFRLHRNADLTAYVDEIGQSLIPYSDRPDIPYVFQVVEDDGINAFATMGGYVYITTGLLAAADNEAEVAGVLGHEVGHIAEKHALDQMRDVAIAQGVAGAFGLSRNQMVSIAVDVALTLPNSRKDELVADNHGFVTMGEAGYDQTGMATLMQKLDSGNSPPAIFSTHPNPRDRVARLQEMDSELALPSATAGTDTVAYSARVASLR</sequence>
<organism evidence="9 10">
    <name type="scientific">Leptolyngbya cf. ectocarpi LEGE 11479</name>
    <dbReference type="NCBI Taxonomy" id="1828722"/>
    <lineage>
        <taxon>Bacteria</taxon>
        <taxon>Bacillati</taxon>
        <taxon>Cyanobacteriota</taxon>
        <taxon>Cyanophyceae</taxon>
        <taxon>Leptolyngbyales</taxon>
        <taxon>Leptolyngbyaceae</taxon>
        <taxon>Leptolyngbya group</taxon>
        <taxon>Leptolyngbya</taxon>
    </lineage>
</organism>
<keyword evidence="7" id="KW-1133">Transmembrane helix</keyword>